<organism evidence="4 5">
    <name type="scientific">Sarocladium strictum</name>
    <name type="common">Black bundle disease fungus</name>
    <name type="synonym">Acremonium strictum</name>
    <dbReference type="NCBI Taxonomy" id="5046"/>
    <lineage>
        <taxon>Eukaryota</taxon>
        <taxon>Fungi</taxon>
        <taxon>Dikarya</taxon>
        <taxon>Ascomycota</taxon>
        <taxon>Pezizomycotina</taxon>
        <taxon>Sordariomycetes</taxon>
        <taxon>Hypocreomycetidae</taxon>
        <taxon>Hypocreales</taxon>
        <taxon>Sarocladiaceae</taxon>
        <taxon>Sarocladium</taxon>
    </lineage>
</organism>
<reference evidence="4" key="1">
    <citation type="submission" date="2022-10" db="EMBL/GenBank/DDBJ databases">
        <title>Determination and structural analysis of whole genome sequence of Sarocladium strictum F4-1.</title>
        <authorList>
            <person name="Hu L."/>
            <person name="Jiang Y."/>
        </authorList>
    </citation>
    <scope>NUCLEOTIDE SEQUENCE</scope>
    <source>
        <strain evidence="4">F4-1</strain>
    </source>
</reference>
<dbReference type="Proteomes" id="UP001175261">
    <property type="component" value="Unassembled WGS sequence"/>
</dbReference>
<feature type="chain" id="PRO_5041466741" description="GH16 domain-containing protein" evidence="2">
    <location>
        <begin position="22"/>
        <end position="360"/>
    </location>
</feature>
<accession>A0AA39GEQ0</accession>
<proteinExistence type="predicted"/>
<evidence type="ECO:0000256" key="2">
    <source>
        <dbReference type="SAM" id="SignalP"/>
    </source>
</evidence>
<comment type="caution">
    <text evidence="4">The sequence shown here is derived from an EMBL/GenBank/DDBJ whole genome shotgun (WGS) entry which is preliminary data.</text>
</comment>
<evidence type="ECO:0000313" key="5">
    <source>
        <dbReference type="Proteomes" id="UP001175261"/>
    </source>
</evidence>
<dbReference type="InterPro" id="IPR013320">
    <property type="entry name" value="ConA-like_dom_sf"/>
</dbReference>
<keyword evidence="2" id="KW-0732">Signal</keyword>
<gene>
    <name evidence="4" type="ORF">NLU13_6983</name>
</gene>
<evidence type="ECO:0000256" key="1">
    <source>
        <dbReference type="SAM" id="MobiDB-lite"/>
    </source>
</evidence>
<protein>
    <recommendedName>
        <fullName evidence="3">GH16 domain-containing protein</fullName>
    </recommendedName>
</protein>
<dbReference type="PANTHER" id="PTHR38121:SF5">
    <property type="entry name" value="GH16 DOMAIN-CONTAINING PROTEIN"/>
    <property type="match status" value="1"/>
</dbReference>
<feature type="signal peptide" evidence="2">
    <location>
        <begin position="1"/>
        <end position="21"/>
    </location>
</feature>
<feature type="region of interest" description="Disordered" evidence="1">
    <location>
        <begin position="308"/>
        <end position="335"/>
    </location>
</feature>
<dbReference type="GO" id="GO:0005975">
    <property type="term" value="P:carbohydrate metabolic process"/>
    <property type="evidence" value="ECO:0007669"/>
    <property type="project" value="InterPro"/>
</dbReference>
<dbReference type="InterPro" id="IPR000757">
    <property type="entry name" value="Beta-glucanase-like"/>
</dbReference>
<dbReference type="EMBL" id="JAPDFR010000006">
    <property type="protein sequence ID" value="KAK0385806.1"/>
    <property type="molecule type" value="Genomic_DNA"/>
</dbReference>
<dbReference type="GO" id="GO:0004553">
    <property type="term" value="F:hydrolase activity, hydrolyzing O-glycosyl compounds"/>
    <property type="evidence" value="ECO:0007669"/>
    <property type="project" value="InterPro"/>
</dbReference>
<dbReference type="Gene3D" id="2.60.120.200">
    <property type="match status" value="1"/>
</dbReference>
<keyword evidence="5" id="KW-1185">Reference proteome</keyword>
<dbReference type="CDD" id="cd00413">
    <property type="entry name" value="Glyco_hydrolase_16"/>
    <property type="match status" value="1"/>
</dbReference>
<feature type="domain" description="GH16" evidence="3">
    <location>
        <begin position="54"/>
        <end position="283"/>
    </location>
</feature>
<name>A0AA39GEQ0_SARSR</name>
<dbReference type="Pfam" id="PF00722">
    <property type="entry name" value="Glyco_hydro_16"/>
    <property type="match status" value="1"/>
</dbReference>
<dbReference type="SUPFAM" id="SSF49899">
    <property type="entry name" value="Concanavalin A-like lectins/glucanases"/>
    <property type="match status" value="1"/>
</dbReference>
<sequence length="360" mass="39453">MILTAMLALILQPALVAFVAATCECGYSVTTPNHGDPLIFTDAIESNFLTLDKLDSDNGWVPQQFNVTAKDGRGRYGKTFLPDNVVARPRAEDSAGEENAGLELVVGQKVEGDAVSGAEIDSKRLDLHWGSYRAGMKVTEVNGTCAAFFWYFNDTQEIDMEFLSREFDRDRGYFPVNLVVQTQQSKDAGFDASKTDHFKRINLGFNPAADFHEYRFDYSPDKVVFFADGKVLAEMRGDGMPSSGGHLILQHWSNGNPLWSGGPPEEDALLKVQYVRAYFNSSDMDTASREKAMDGCLGSKRVCEVKDVTDGNVGTDENEAGDESTDDDENDDDSRGARTVLALSPMGWTATLAAMVGLLD</sequence>
<dbReference type="PANTHER" id="PTHR38121">
    <property type="entry name" value="GH16 DOMAIN-CONTAINING PROTEIN"/>
    <property type="match status" value="1"/>
</dbReference>
<dbReference type="AlphaFoldDB" id="A0AA39GEQ0"/>
<evidence type="ECO:0000259" key="3">
    <source>
        <dbReference type="PROSITE" id="PS51762"/>
    </source>
</evidence>
<dbReference type="PROSITE" id="PS51762">
    <property type="entry name" value="GH16_2"/>
    <property type="match status" value="1"/>
</dbReference>
<feature type="compositionally biased region" description="Acidic residues" evidence="1">
    <location>
        <begin position="316"/>
        <end position="332"/>
    </location>
</feature>
<evidence type="ECO:0000313" key="4">
    <source>
        <dbReference type="EMBL" id="KAK0385806.1"/>
    </source>
</evidence>